<feature type="domain" description="ABC3 transporter permease C-terminal" evidence="7">
    <location>
        <begin position="524"/>
        <end position="637"/>
    </location>
</feature>
<evidence type="ECO:0000259" key="8">
    <source>
        <dbReference type="Pfam" id="PF12704"/>
    </source>
</evidence>
<dbReference type="PANTHER" id="PTHR30572">
    <property type="entry name" value="MEMBRANE COMPONENT OF TRANSPORTER-RELATED"/>
    <property type="match status" value="1"/>
</dbReference>
<feature type="transmembrane region" description="Helical" evidence="6">
    <location>
        <begin position="574"/>
        <end position="593"/>
    </location>
</feature>
<feature type="domain" description="MacB-like periplasmic core" evidence="8">
    <location>
        <begin position="288"/>
        <end position="485"/>
    </location>
</feature>
<feature type="transmembrane region" description="Helical" evidence="6">
    <location>
        <begin position="277"/>
        <end position="300"/>
    </location>
</feature>
<evidence type="ECO:0000259" key="7">
    <source>
        <dbReference type="Pfam" id="PF02687"/>
    </source>
</evidence>
<evidence type="ECO:0000256" key="5">
    <source>
        <dbReference type="ARBA" id="ARBA00023136"/>
    </source>
</evidence>
<feature type="transmembrane region" description="Helical" evidence="6">
    <location>
        <begin position="608"/>
        <end position="628"/>
    </location>
</feature>
<keyword evidence="3 6" id="KW-0812">Transmembrane</keyword>
<dbReference type="Proteomes" id="UP001144347">
    <property type="component" value="Unassembled WGS sequence"/>
</dbReference>
<dbReference type="InterPro" id="IPR050250">
    <property type="entry name" value="Macrolide_Exporter_MacB"/>
</dbReference>
<feature type="transmembrane region" description="Helical" evidence="6">
    <location>
        <begin position="519"/>
        <end position="541"/>
    </location>
</feature>
<dbReference type="PANTHER" id="PTHR30572:SF18">
    <property type="entry name" value="ABC-TYPE MACROLIDE FAMILY EXPORT SYSTEM PERMEASE COMPONENT 2"/>
    <property type="match status" value="1"/>
</dbReference>
<keyword evidence="2" id="KW-1003">Cell membrane</keyword>
<evidence type="ECO:0000256" key="3">
    <source>
        <dbReference type="ARBA" id="ARBA00022692"/>
    </source>
</evidence>
<organism evidence="9 10">
    <name type="scientific">Pedobacter punctiformis</name>
    <dbReference type="NCBI Taxonomy" id="3004097"/>
    <lineage>
        <taxon>Bacteria</taxon>
        <taxon>Pseudomonadati</taxon>
        <taxon>Bacteroidota</taxon>
        <taxon>Sphingobacteriia</taxon>
        <taxon>Sphingobacteriales</taxon>
        <taxon>Sphingobacteriaceae</taxon>
        <taxon>Pedobacter</taxon>
    </lineage>
</organism>
<dbReference type="InterPro" id="IPR025857">
    <property type="entry name" value="MacB_PCD"/>
</dbReference>
<evidence type="ECO:0000256" key="2">
    <source>
        <dbReference type="ARBA" id="ARBA00022475"/>
    </source>
</evidence>
<keyword evidence="10" id="KW-1185">Reference proteome</keyword>
<reference evidence="9" key="1">
    <citation type="submission" date="2022-12" db="EMBL/GenBank/DDBJ databases">
        <title>Genome sequence of HCMS5-2.</title>
        <authorList>
            <person name="Woo H."/>
        </authorList>
    </citation>
    <scope>NUCLEOTIDE SEQUENCE</scope>
    <source>
        <strain evidence="9">HCMS5-2</strain>
    </source>
</reference>
<evidence type="ECO:0000256" key="1">
    <source>
        <dbReference type="ARBA" id="ARBA00004651"/>
    </source>
</evidence>
<protein>
    <submittedName>
        <fullName evidence="9">ABC transporter permease</fullName>
    </submittedName>
</protein>
<dbReference type="Pfam" id="PF12704">
    <property type="entry name" value="MacB_PCD"/>
    <property type="match status" value="1"/>
</dbReference>
<dbReference type="Pfam" id="PF02687">
    <property type="entry name" value="FtsX"/>
    <property type="match status" value="2"/>
</dbReference>
<comment type="subcellular location">
    <subcellularLocation>
        <location evidence="1">Cell membrane</location>
        <topology evidence="1">Multi-pass membrane protein</topology>
    </subcellularLocation>
</comment>
<feature type="transmembrane region" description="Helical" evidence="6">
    <location>
        <begin position="184"/>
        <end position="213"/>
    </location>
</feature>
<dbReference type="InterPro" id="IPR003838">
    <property type="entry name" value="ABC3_permease_C"/>
</dbReference>
<evidence type="ECO:0000313" key="9">
    <source>
        <dbReference type="EMBL" id="MCZ4244352.1"/>
    </source>
</evidence>
<keyword evidence="4 6" id="KW-1133">Transmembrane helix</keyword>
<accession>A0ABT4L9J9</accession>
<gene>
    <name evidence="9" type="ORF">O0955_10090</name>
</gene>
<proteinExistence type="predicted"/>
<evidence type="ECO:0000256" key="6">
    <source>
        <dbReference type="SAM" id="Phobius"/>
    </source>
</evidence>
<dbReference type="RefSeq" id="WP_269427421.1">
    <property type="nucleotide sequence ID" value="NZ_JAPWGM010000003.1"/>
</dbReference>
<feature type="transmembrane region" description="Helical" evidence="6">
    <location>
        <begin position="141"/>
        <end position="163"/>
    </location>
</feature>
<comment type="caution">
    <text evidence="9">The sequence shown here is derived from an EMBL/GenBank/DDBJ whole genome shotgun (WGS) entry which is preliminary data.</text>
</comment>
<evidence type="ECO:0000313" key="10">
    <source>
        <dbReference type="Proteomes" id="UP001144347"/>
    </source>
</evidence>
<feature type="domain" description="ABC3 transporter permease C-terminal" evidence="7">
    <location>
        <begin position="144"/>
        <end position="261"/>
    </location>
</feature>
<name>A0ABT4L9J9_9SPHI</name>
<keyword evidence="5 6" id="KW-0472">Membrane</keyword>
<feature type="transmembrane region" description="Helical" evidence="6">
    <location>
        <begin position="233"/>
        <end position="256"/>
    </location>
</feature>
<dbReference type="EMBL" id="JAPWGM010000003">
    <property type="protein sequence ID" value="MCZ4244352.1"/>
    <property type="molecule type" value="Genomic_DNA"/>
</dbReference>
<evidence type="ECO:0000256" key="4">
    <source>
        <dbReference type="ARBA" id="ARBA00022989"/>
    </source>
</evidence>
<sequence length="645" mass="72250">MKLFGTDRVLGKVIKVLMWRNDTGQDLTVTGVVADPPTPQSVSFNAMMRTGEQDKDPDHPSNSHYCQVYARMQQTIDTAALNKTLLSVYTDFKKASFVKREINFNDFYKDGKTPGLKTLSLKDVHGNPSFQISWLEKLKPIIGITAFLLLISVINFVNLATAQSVQRAKEVGVKKVLGSYKKQLVVQFLLESALQSIIALFISIILIELVLPAFNHQFNVELSFWHNEQFSGILLQLLALFVLVTLLAGFYPAWILSNYNPVSVLKGNYEKGLKGVALRNILVIFQFVISVTFIIAIGVMHKQTEFINNKDLGFERGNLINIKSNYEKSFADKISRIPGVEYVATTTQVMGNAFNVPEEVTYKGNKVALNTVTVSMDALKALGVKVLQGRIFSKEYKQDTVNTVVLNEAAAKLIDKNPVGKNYQVKDGPKNHTFQIVGVIKDYHNEGFDKAVLPTLYKVTHLGGSSNTNNLLIRFNTENSSEAIKKIEAEWKTLYPDYPMEYITMNSEFQHVLEDNARFINMIILFSVVSVSLSLLGLFALSTFVARRRTKEIAVRKVLGASNVQIVNLLNKSFLILVVLANLISWPIAYILVNKWLQGFAYRIDMPVFPFITATVISIIIAVLTVSIQARKAAVRNPVTALKYE</sequence>